<gene>
    <name evidence="2" type="ORF">K444DRAFT_629956</name>
</gene>
<dbReference type="RefSeq" id="XP_024736450.1">
    <property type="nucleotide sequence ID" value="XM_024883129.1"/>
</dbReference>
<proteinExistence type="predicted"/>
<keyword evidence="3" id="KW-1185">Reference proteome</keyword>
<dbReference type="EMBL" id="KZ613813">
    <property type="protein sequence ID" value="PMD59546.1"/>
    <property type="molecule type" value="Genomic_DNA"/>
</dbReference>
<dbReference type="OrthoDB" id="3584383at2759"/>
<protein>
    <submittedName>
        <fullName evidence="2">Uncharacterized protein</fullName>
    </submittedName>
</protein>
<reference evidence="2 3" key="1">
    <citation type="submission" date="2016-04" db="EMBL/GenBank/DDBJ databases">
        <title>A degradative enzymes factory behind the ericoid mycorrhizal symbiosis.</title>
        <authorList>
            <consortium name="DOE Joint Genome Institute"/>
            <person name="Martino E."/>
            <person name="Morin E."/>
            <person name="Grelet G."/>
            <person name="Kuo A."/>
            <person name="Kohler A."/>
            <person name="Daghino S."/>
            <person name="Barry K."/>
            <person name="Choi C."/>
            <person name="Cichocki N."/>
            <person name="Clum A."/>
            <person name="Copeland A."/>
            <person name="Hainaut M."/>
            <person name="Haridas S."/>
            <person name="Labutti K."/>
            <person name="Lindquist E."/>
            <person name="Lipzen A."/>
            <person name="Khouja H.-R."/>
            <person name="Murat C."/>
            <person name="Ohm R."/>
            <person name="Olson A."/>
            <person name="Spatafora J."/>
            <person name="Veneault-Fourrey C."/>
            <person name="Henrissat B."/>
            <person name="Grigoriev I."/>
            <person name="Martin F."/>
            <person name="Perotto S."/>
        </authorList>
    </citation>
    <scope>NUCLEOTIDE SEQUENCE [LARGE SCALE GENOMIC DNA]</scope>
    <source>
        <strain evidence="2 3">E</strain>
    </source>
</reference>
<organism evidence="2 3">
    <name type="scientific">Hyaloscypha bicolor E</name>
    <dbReference type="NCBI Taxonomy" id="1095630"/>
    <lineage>
        <taxon>Eukaryota</taxon>
        <taxon>Fungi</taxon>
        <taxon>Dikarya</taxon>
        <taxon>Ascomycota</taxon>
        <taxon>Pezizomycotina</taxon>
        <taxon>Leotiomycetes</taxon>
        <taxon>Helotiales</taxon>
        <taxon>Hyaloscyphaceae</taxon>
        <taxon>Hyaloscypha</taxon>
        <taxon>Hyaloscypha bicolor</taxon>
    </lineage>
</organism>
<dbReference type="GeneID" id="36591206"/>
<dbReference type="Proteomes" id="UP000235371">
    <property type="component" value="Unassembled WGS sequence"/>
</dbReference>
<evidence type="ECO:0000313" key="3">
    <source>
        <dbReference type="Proteomes" id="UP000235371"/>
    </source>
</evidence>
<name>A0A2J6T957_9HELO</name>
<keyword evidence="1" id="KW-0732">Signal</keyword>
<evidence type="ECO:0000313" key="2">
    <source>
        <dbReference type="EMBL" id="PMD59546.1"/>
    </source>
</evidence>
<dbReference type="InParanoid" id="A0A2J6T957"/>
<dbReference type="AlphaFoldDB" id="A0A2J6T957"/>
<evidence type="ECO:0000256" key="1">
    <source>
        <dbReference type="SAM" id="SignalP"/>
    </source>
</evidence>
<accession>A0A2J6T957</accession>
<sequence>MLAPSGIFGVVAGLVMLAVPASARTWAGGVNMQAACQEQYANGSEQAILNNSGAYDWSCYDPNTGKPGGVNVDEYCQFTYGGSAYADPQGGGAYDWGCYFP</sequence>
<feature type="signal peptide" evidence="1">
    <location>
        <begin position="1"/>
        <end position="23"/>
    </location>
</feature>
<feature type="chain" id="PRO_5014451113" evidence="1">
    <location>
        <begin position="24"/>
        <end position="101"/>
    </location>
</feature>